<dbReference type="InterPro" id="IPR036282">
    <property type="entry name" value="Glutathione-S-Trfase_C_sf"/>
</dbReference>
<dbReference type="SUPFAM" id="SSF52833">
    <property type="entry name" value="Thioredoxin-like"/>
    <property type="match status" value="1"/>
</dbReference>
<proteinExistence type="predicted"/>
<dbReference type="PANTHER" id="PTHR43968:SF6">
    <property type="entry name" value="GLUTATHIONE S-TRANSFERASE OMEGA"/>
    <property type="match status" value="1"/>
</dbReference>
<evidence type="ECO:0000259" key="2">
    <source>
        <dbReference type="PROSITE" id="PS50405"/>
    </source>
</evidence>
<protein>
    <submittedName>
        <fullName evidence="3">Glutathione S-transferase</fullName>
    </submittedName>
</protein>
<comment type="caution">
    <text evidence="3">The sequence shown here is derived from an EMBL/GenBank/DDBJ whole genome shotgun (WGS) entry which is preliminary data.</text>
</comment>
<dbReference type="InterPro" id="IPR010987">
    <property type="entry name" value="Glutathione-S-Trfase_C-like"/>
</dbReference>
<dbReference type="RefSeq" id="WP_207542366.1">
    <property type="nucleotide sequence ID" value="NZ_JAFNAA010000014.1"/>
</dbReference>
<dbReference type="Proteomes" id="UP000664658">
    <property type="component" value="Unassembled WGS sequence"/>
</dbReference>
<evidence type="ECO:0000259" key="1">
    <source>
        <dbReference type="PROSITE" id="PS50404"/>
    </source>
</evidence>
<reference evidence="3" key="1">
    <citation type="submission" date="2021-03" db="EMBL/GenBank/DDBJ databases">
        <title>Plesiomonas shigelloides zfcc0051, isolated from zebrafish feces.</title>
        <authorList>
            <person name="Vanderhoek Z."/>
            <person name="Gaulke C."/>
        </authorList>
    </citation>
    <scope>NUCLEOTIDE SEQUENCE</scope>
    <source>
        <strain evidence="3">Zfcc0051</strain>
    </source>
</reference>
<sequence>MKLIGSHTSPFARKIAILLQEKGVAFDFVNDPPGKPESRVPDYNPLGKIPVLLPNEGGCWFDSPLLAEYVELTYPEPAFLPANPLHSLQVRQLEAAADGVTDAAILIVMELQRPAAEQSVAFMDKQRLKISRGLNFLEQAAANQQFCNLPQLNLADIAIVCLLDYLLFREIDVHWPKRCPHLHALFLRLGDRASVMTTRPHS</sequence>
<dbReference type="SFLD" id="SFLDS00019">
    <property type="entry name" value="Glutathione_Transferase_(cytos"/>
    <property type="match status" value="1"/>
</dbReference>
<dbReference type="CDD" id="cd03205">
    <property type="entry name" value="GST_C_6"/>
    <property type="match status" value="1"/>
</dbReference>
<organism evidence="3 4">
    <name type="scientific">Plesiomonas shigelloides</name>
    <name type="common">Aeromonas shigelloides</name>
    <dbReference type="NCBI Taxonomy" id="703"/>
    <lineage>
        <taxon>Bacteria</taxon>
        <taxon>Pseudomonadati</taxon>
        <taxon>Pseudomonadota</taxon>
        <taxon>Gammaproteobacteria</taxon>
        <taxon>Enterobacterales</taxon>
        <taxon>Enterobacteriaceae</taxon>
        <taxon>Plesiomonas</taxon>
    </lineage>
</organism>
<keyword evidence="3" id="KW-0808">Transferase</keyword>
<name>A0A8I1W7N4_PLESH</name>
<feature type="domain" description="GST C-terminal" evidence="2">
    <location>
        <begin position="83"/>
        <end position="202"/>
    </location>
</feature>
<dbReference type="InterPro" id="IPR036249">
    <property type="entry name" value="Thioredoxin-like_sf"/>
</dbReference>
<dbReference type="GO" id="GO:0016740">
    <property type="term" value="F:transferase activity"/>
    <property type="evidence" value="ECO:0007669"/>
    <property type="project" value="UniProtKB-KW"/>
</dbReference>
<dbReference type="Gene3D" id="3.40.30.10">
    <property type="entry name" value="Glutaredoxin"/>
    <property type="match status" value="1"/>
</dbReference>
<dbReference type="SUPFAM" id="SSF47616">
    <property type="entry name" value="GST C-terminal domain-like"/>
    <property type="match status" value="1"/>
</dbReference>
<dbReference type="InterPro" id="IPR004045">
    <property type="entry name" value="Glutathione_S-Trfase_N"/>
</dbReference>
<accession>A0A8I1W7N4</accession>
<dbReference type="PANTHER" id="PTHR43968">
    <property type="match status" value="1"/>
</dbReference>
<evidence type="ECO:0000313" key="3">
    <source>
        <dbReference type="EMBL" id="MBO1109088.1"/>
    </source>
</evidence>
<dbReference type="Pfam" id="PF13410">
    <property type="entry name" value="GST_C_2"/>
    <property type="match status" value="1"/>
</dbReference>
<dbReference type="PROSITE" id="PS50405">
    <property type="entry name" value="GST_CTER"/>
    <property type="match status" value="1"/>
</dbReference>
<dbReference type="NCBIfam" id="NF007682">
    <property type="entry name" value="PRK10357.1"/>
    <property type="match status" value="1"/>
</dbReference>
<dbReference type="EMBL" id="JAFNAA010000014">
    <property type="protein sequence ID" value="MBO1109088.1"/>
    <property type="molecule type" value="Genomic_DNA"/>
</dbReference>
<feature type="domain" description="GST N-terminal" evidence="1">
    <location>
        <begin position="1"/>
        <end position="78"/>
    </location>
</feature>
<dbReference type="Pfam" id="PF13417">
    <property type="entry name" value="GST_N_3"/>
    <property type="match status" value="1"/>
</dbReference>
<dbReference type="InterPro" id="IPR040079">
    <property type="entry name" value="Glutathione_S-Trfase"/>
</dbReference>
<dbReference type="AlphaFoldDB" id="A0A8I1W7N4"/>
<evidence type="ECO:0000313" key="4">
    <source>
        <dbReference type="Proteomes" id="UP000664658"/>
    </source>
</evidence>
<dbReference type="InterPro" id="IPR050983">
    <property type="entry name" value="GST_Omega/HSP26"/>
</dbReference>
<dbReference type="GO" id="GO:0005737">
    <property type="term" value="C:cytoplasm"/>
    <property type="evidence" value="ECO:0007669"/>
    <property type="project" value="TreeGrafter"/>
</dbReference>
<dbReference type="Gene3D" id="1.20.1050.10">
    <property type="match status" value="1"/>
</dbReference>
<dbReference type="PROSITE" id="PS50404">
    <property type="entry name" value="GST_NTER"/>
    <property type="match status" value="1"/>
</dbReference>
<gene>
    <name evidence="3" type="ORF">J2R62_12865</name>
</gene>